<feature type="region of interest" description="Disordered" evidence="2">
    <location>
        <begin position="578"/>
        <end position="621"/>
    </location>
</feature>
<dbReference type="GO" id="GO:0046872">
    <property type="term" value="F:metal ion binding"/>
    <property type="evidence" value="ECO:0007669"/>
    <property type="project" value="InterPro"/>
</dbReference>
<keyword evidence="5" id="KW-1185">Reference proteome</keyword>
<dbReference type="AlphaFoldDB" id="A0A3S1A0U1"/>
<gene>
    <name evidence="4" type="ORF">EGW08_004404</name>
</gene>
<evidence type="ECO:0000256" key="2">
    <source>
        <dbReference type="SAM" id="MobiDB-lite"/>
    </source>
</evidence>
<dbReference type="PANTHER" id="PTHR23509">
    <property type="entry name" value="PA-PL1 PHOSPHOLIPASE FAMILY"/>
    <property type="match status" value="1"/>
</dbReference>
<feature type="domain" description="DDHD" evidence="3">
    <location>
        <begin position="475"/>
        <end position="726"/>
    </location>
</feature>
<dbReference type="PANTHER" id="PTHR23509:SF48">
    <property type="entry name" value="INTRACELLULAR PHOSPHOLIPASE A1"/>
    <property type="match status" value="1"/>
</dbReference>
<evidence type="ECO:0000313" key="5">
    <source>
        <dbReference type="Proteomes" id="UP000271974"/>
    </source>
</evidence>
<dbReference type="Pfam" id="PF02862">
    <property type="entry name" value="DDHD"/>
    <property type="match status" value="1"/>
</dbReference>
<feature type="compositionally biased region" description="Basic and acidic residues" evidence="2">
    <location>
        <begin position="578"/>
        <end position="590"/>
    </location>
</feature>
<evidence type="ECO:0000259" key="3">
    <source>
        <dbReference type="PROSITE" id="PS51043"/>
    </source>
</evidence>
<accession>A0A3S1A0U1</accession>
<dbReference type="Proteomes" id="UP000271974">
    <property type="component" value="Unassembled WGS sequence"/>
</dbReference>
<dbReference type="SMART" id="SM01127">
    <property type="entry name" value="DDHD"/>
    <property type="match status" value="1"/>
</dbReference>
<comment type="similarity">
    <text evidence="1">Belongs to the PA-PLA1 family.</text>
</comment>
<feature type="compositionally biased region" description="Polar residues" evidence="2">
    <location>
        <begin position="610"/>
        <end position="621"/>
    </location>
</feature>
<dbReference type="InterPro" id="IPR004177">
    <property type="entry name" value="DDHD_dom"/>
</dbReference>
<evidence type="ECO:0000256" key="1">
    <source>
        <dbReference type="ARBA" id="ARBA00038464"/>
    </source>
</evidence>
<proteinExistence type="inferred from homology"/>
<sequence>MDFHSIADGVAMNSSQSSYSASSASSGSDKLYPPLENICIGSDEEEDFDSIALNESPSHSPRLKRYLFPQKEFVEDLRPEEVRWFYKNEKNKKWSAFIGYDSLRIECRYRALGLNDESGDIDLNDKILVRGGLYEVDVLKYLCTPVYWTEDDLSICRGIWFEEGNWQPLPHSFSIQIEVEHMAKFKGEKLIDSAPDPPKGSKPVIHNIKFKDFHVDWNATDEIYKYNESVSSKLMRNVRQSLGWQKSGTRLRRGYCFEAVMDDKPPDICHLVFVIHGIGQKMDTGSIVRCTKDLRQCVKYMSAKMFPEFDQTNKRAEFLPVQWRSSLKLDGDIVESVTPHKMKGVRNILNSSALDILYYTSPLYRSEITNSLKSEIVRLYNTFCTRHPYFEPSNGKVSIIAHSLGSVLIYDIMTGWNPVHSYDELMTSVLTEEEKFASGDEELLSDVTQAREKVQELDGLIKSIRDRQRQSVKSLPFTVENFFAIGSPLSVFLALRGVRPQGSGTQDIIVPSSLCKRLFNIFHPSDPVAYRLEPLILKHYSTIMPLHIHHFSAPKKEPYSKIPRKAYAAFTGAIDELRKEKDKSPVKDEDSGSEGEATNSERSSKDENGADSTCASGKSQSKFSLSGWLNNRKKKEVAEKLSAELQMMNTMGKPVDEKPSGDGAYTNLEDLDKTAMLRQLFQLEYRLDFQLREQRMENSYLSVLTSHTSYWTNKDVAFFLLSHLHPQLQDEACSNHDGAEH</sequence>
<dbReference type="EMBL" id="RQTK01000100">
    <property type="protein sequence ID" value="RUS87805.1"/>
    <property type="molecule type" value="Genomic_DNA"/>
</dbReference>
<organism evidence="4 5">
    <name type="scientific">Elysia chlorotica</name>
    <name type="common">Eastern emerald elysia</name>
    <name type="synonym">Sea slug</name>
    <dbReference type="NCBI Taxonomy" id="188477"/>
    <lineage>
        <taxon>Eukaryota</taxon>
        <taxon>Metazoa</taxon>
        <taxon>Spiralia</taxon>
        <taxon>Lophotrochozoa</taxon>
        <taxon>Mollusca</taxon>
        <taxon>Gastropoda</taxon>
        <taxon>Heterobranchia</taxon>
        <taxon>Euthyneura</taxon>
        <taxon>Panpulmonata</taxon>
        <taxon>Sacoglossa</taxon>
        <taxon>Placobranchoidea</taxon>
        <taxon>Plakobranchidae</taxon>
        <taxon>Elysia</taxon>
    </lineage>
</organism>
<protein>
    <recommendedName>
        <fullName evidence="3">DDHD domain-containing protein</fullName>
    </recommendedName>
</protein>
<comment type="caution">
    <text evidence="4">The sequence shown here is derived from an EMBL/GenBank/DDBJ whole genome shotgun (WGS) entry which is preliminary data.</text>
</comment>
<dbReference type="GO" id="GO:0004620">
    <property type="term" value="F:phospholipase activity"/>
    <property type="evidence" value="ECO:0007669"/>
    <property type="project" value="TreeGrafter"/>
</dbReference>
<dbReference type="STRING" id="188477.A0A3S1A0U1"/>
<dbReference type="GO" id="GO:0005737">
    <property type="term" value="C:cytoplasm"/>
    <property type="evidence" value="ECO:0007669"/>
    <property type="project" value="TreeGrafter"/>
</dbReference>
<dbReference type="OrthoDB" id="431378at2759"/>
<dbReference type="InterPro" id="IPR058055">
    <property type="entry name" value="PA-PLA1"/>
</dbReference>
<evidence type="ECO:0000313" key="4">
    <source>
        <dbReference type="EMBL" id="RUS87805.1"/>
    </source>
</evidence>
<name>A0A3S1A0U1_ELYCH</name>
<reference evidence="4 5" key="1">
    <citation type="submission" date="2019-01" db="EMBL/GenBank/DDBJ databases">
        <title>A draft genome assembly of the solar-powered sea slug Elysia chlorotica.</title>
        <authorList>
            <person name="Cai H."/>
            <person name="Li Q."/>
            <person name="Fang X."/>
            <person name="Li J."/>
            <person name="Curtis N.E."/>
            <person name="Altenburger A."/>
            <person name="Shibata T."/>
            <person name="Feng M."/>
            <person name="Maeda T."/>
            <person name="Schwartz J.A."/>
            <person name="Shigenobu S."/>
            <person name="Lundholm N."/>
            <person name="Nishiyama T."/>
            <person name="Yang H."/>
            <person name="Hasebe M."/>
            <person name="Li S."/>
            <person name="Pierce S.K."/>
            <person name="Wang J."/>
        </authorList>
    </citation>
    <scope>NUCLEOTIDE SEQUENCE [LARGE SCALE GENOMIC DNA]</scope>
    <source>
        <strain evidence="4">EC2010</strain>
        <tissue evidence="4">Whole organism of an adult</tissue>
    </source>
</reference>
<dbReference type="PROSITE" id="PS51043">
    <property type="entry name" value="DDHD"/>
    <property type="match status" value="1"/>
</dbReference>